<evidence type="ECO:0000313" key="9">
    <source>
        <dbReference type="Proteomes" id="UP000231501"/>
    </source>
</evidence>
<dbReference type="GO" id="GO:0006281">
    <property type="term" value="P:DNA repair"/>
    <property type="evidence" value="ECO:0007669"/>
    <property type="project" value="UniProtKB-KW"/>
</dbReference>
<evidence type="ECO:0000256" key="6">
    <source>
        <dbReference type="ARBA" id="ARBA00049348"/>
    </source>
</evidence>
<dbReference type="EMBL" id="PEOG01000020">
    <property type="protein sequence ID" value="PIM53468.1"/>
    <property type="molecule type" value="Genomic_DNA"/>
</dbReference>
<evidence type="ECO:0000256" key="1">
    <source>
        <dbReference type="ARBA" id="ARBA00001286"/>
    </source>
</evidence>
<dbReference type="SUPFAM" id="SSF53155">
    <property type="entry name" value="Methylated DNA-protein cysteine methyltransferase domain"/>
    <property type="match status" value="1"/>
</dbReference>
<dbReference type="PANTHER" id="PTHR10815">
    <property type="entry name" value="METHYLATED-DNA--PROTEIN-CYSTEINE METHYLTRANSFERASE"/>
    <property type="match status" value="1"/>
</dbReference>
<dbReference type="Pfam" id="PF01035">
    <property type="entry name" value="DNA_binding_1"/>
    <property type="match status" value="1"/>
</dbReference>
<gene>
    <name evidence="8" type="ORF">CS062_09050</name>
</gene>
<dbReference type="NCBIfam" id="TIGR00589">
    <property type="entry name" value="ogt"/>
    <property type="match status" value="1"/>
</dbReference>
<dbReference type="GO" id="GO:0032259">
    <property type="term" value="P:methylation"/>
    <property type="evidence" value="ECO:0007669"/>
    <property type="project" value="UniProtKB-KW"/>
</dbReference>
<keyword evidence="2 8" id="KW-0489">Methyltransferase</keyword>
<dbReference type="Proteomes" id="UP000231501">
    <property type="component" value="Unassembled WGS sequence"/>
</dbReference>
<dbReference type="InterPro" id="IPR036217">
    <property type="entry name" value="MethylDNA_cys_MeTrfase_DNAb"/>
</dbReference>
<dbReference type="InterPro" id="IPR036631">
    <property type="entry name" value="MGMT_N_sf"/>
</dbReference>
<keyword evidence="9" id="KW-1185">Reference proteome</keyword>
<dbReference type="PANTHER" id="PTHR10815:SF5">
    <property type="entry name" value="METHYLATED-DNA--PROTEIN-CYSTEINE METHYLTRANSFERASE"/>
    <property type="match status" value="1"/>
</dbReference>
<dbReference type="InterPro" id="IPR036388">
    <property type="entry name" value="WH-like_DNA-bd_sf"/>
</dbReference>
<evidence type="ECO:0000256" key="5">
    <source>
        <dbReference type="ARBA" id="ARBA00023204"/>
    </source>
</evidence>
<comment type="caution">
    <text evidence="8">The sequence shown here is derived from an EMBL/GenBank/DDBJ whole genome shotgun (WGS) entry which is preliminary data.</text>
</comment>
<protein>
    <submittedName>
        <fullName evidence="8">Cysteine methyltransferase</fullName>
    </submittedName>
</protein>
<evidence type="ECO:0000313" key="8">
    <source>
        <dbReference type="EMBL" id="PIM53468.1"/>
    </source>
</evidence>
<sequence>MAPQVFFHCYPTALGHCGIAWTERGVVGSPLPEETPSLTRDRMWVRFPAAREVTAFERLPVAVQAACEGVRALLAGEARDLLEVELDDSAVPAFDREVLALTRRIPVGQTLTYGEVATRLGHPGAARAVGRAEGHNPFAPIVPCHRVMGAPSAGKAANLTGFSAAGGVATKLKILAIEARATGQQAGEQQDLF</sequence>
<keyword evidence="5" id="KW-0234">DNA repair</keyword>
<dbReference type="Gene3D" id="1.10.10.10">
    <property type="entry name" value="Winged helix-like DNA-binding domain superfamily/Winged helix DNA-binding domain"/>
    <property type="match status" value="1"/>
</dbReference>
<dbReference type="InterPro" id="IPR014048">
    <property type="entry name" value="MethylDNA_cys_MeTrfase_DNA-bd"/>
</dbReference>
<organism evidence="8 9">
    <name type="scientific">Roseateles chitinivorans</name>
    <dbReference type="NCBI Taxonomy" id="2917965"/>
    <lineage>
        <taxon>Bacteria</taxon>
        <taxon>Pseudomonadati</taxon>
        <taxon>Pseudomonadota</taxon>
        <taxon>Betaproteobacteria</taxon>
        <taxon>Burkholderiales</taxon>
        <taxon>Sphaerotilaceae</taxon>
        <taxon>Roseateles</taxon>
    </lineage>
</organism>
<evidence type="ECO:0000259" key="7">
    <source>
        <dbReference type="Pfam" id="PF01035"/>
    </source>
</evidence>
<name>A0A2G9CAL3_9BURK</name>
<dbReference type="CDD" id="cd06445">
    <property type="entry name" value="ATase"/>
    <property type="match status" value="1"/>
</dbReference>
<comment type="catalytic activity">
    <reaction evidence="1">
        <text>a 4-O-methyl-thymidine in DNA + L-cysteinyl-[protein] = a thymidine in DNA + S-methyl-L-cysteinyl-[protein]</text>
        <dbReference type="Rhea" id="RHEA:53428"/>
        <dbReference type="Rhea" id="RHEA-COMP:10131"/>
        <dbReference type="Rhea" id="RHEA-COMP:10132"/>
        <dbReference type="Rhea" id="RHEA-COMP:13555"/>
        <dbReference type="Rhea" id="RHEA-COMP:13556"/>
        <dbReference type="ChEBI" id="CHEBI:29950"/>
        <dbReference type="ChEBI" id="CHEBI:82612"/>
        <dbReference type="ChEBI" id="CHEBI:137386"/>
        <dbReference type="ChEBI" id="CHEBI:137387"/>
        <dbReference type="EC" id="2.1.1.63"/>
    </reaction>
</comment>
<dbReference type="AlphaFoldDB" id="A0A2G9CAL3"/>
<keyword evidence="4" id="KW-0227">DNA damage</keyword>
<dbReference type="OrthoDB" id="9802228at2"/>
<evidence type="ECO:0000256" key="4">
    <source>
        <dbReference type="ARBA" id="ARBA00022763"/>
    </source>
</evidence>
<dbReference type="GO" id="GO:0003908">
    <property type="term" value="F:methylated-DNA-[protein]-cysteine S-methyltransferase activity"/>
    <property type="evidence" value="ECO:0007669"/>
    <property type="project" value="UniProtKB-EC"/>
</dbReference>
<keyword evidence="3 8" id="KW-0808">Transferase</keyword>
<dbReference type="InterPro" id="IPR001497">
    <property type="entry name" value="MethylDNA_cys_MeTrfase_AS"/>
</dbReference>
<accession>A0A2G9CAL3</accession>
<proteinExistence type="predicted"/>
<evidence type="ECO:0000256" key="3">
    <source>
        <dbReference type="ARBA" id="ARBA00022679"/>
    </source>
</evidence>
<dbReference type="PROSITE" id="PS00374">
    <property type="entry name" value="MGMT"/>
    <property type="match status" value="1"/>
</dbReference>
<dbReference type="RefSeq" id="WP_099861334.1">
    <property type="nucleotide sequence ID" value="NZ_PEOG01000020.1"/>
</dbReference>
<reference evidence="8 9" key="1">
    <citation type="submission" date="2017-11" db="EMBL/GenBank/DDBJ databases">
        <title>Draft genome sequence of Mitsuaria sp. HWN-4.</title>
        <authorList>
            <person name="Gundlapally S.R."/>
        </authorList>
    </citation>
    <scope>NUCLEOTIDE SEQUENCE [LARGE SCALE GENOMIC DNA]</scope>
    <source>
        <strain evidence="8 9">HWN-4</strain>
    </source>
</reference>
<comment type="catalytic activity">
    <reaction evidence="6">
        <text>a 6-O-methyl-2'-deoxyguanosine in DNA + L-cysteinyl-[protein] = S-methyl-L-cysteinyl-[protein] + a 2'-deoxyguanosine in DNA</text>
        <dbReference type="Rhea" id="RHEA:24000"/>
        <dbReference type="Rhea" id="RHEA-COMP:10131"/>
        <dbReference type="Rhea" id="RHEA-COMP:10132"/>
        <dbReference type="Rhea" id="RHEA-COMP:11367"/>
        <dbReference type="Rhea" id="RHEA-COMP:11368"/>
        <dbReference type="ChEBI" id="CHEBI:29950"/>
        <dbReference type="ChEBI" id="CHEBI:82612"/>
        <dbReference type="ChEBI" id="CHEBI:85445"/>
        <dbReference type="ChEBI" id="CHEBI:85448"/>
        <dbReference type="EC" id="2.1.1.63"/>
    </reaction>
</comment>
<feature type="domain" description="Methylated-DNA-[protein]-cysteine S-methyltransferase DNA binding" evidence="7">
    <location>
        <begin position="94"/>
        <end position="179"/>
    </location>
</feature>
<evidence type="ECO:0000256" key="2">
    <source>
        <dbReference type="ARBA" id="ARBA00022603"/>
    </source>
</evidence>
<dbReference type="SUPFAM" id="SSF46767">
    <property type="entry name" value="Methylated DNA-protein cysteine methyltransferase, C-terminal domain"/>
    <property type="match status" value="1"/>
</dbReference>